<dbReference type="Proteomes" id="UP001174909">
    <property type="component" value="Unassembled WGS sequence"/>
</dbReference>
<evidence type="ECO:0000256" key="2">
    <source>
        <dbReference type="ARBA" id="ARBA00022679"/>
    </source>
</evidence>
<evidence type="ECO:0000313" key="6">
    <source>
        <dbReference type="Proteomes" id="UP001174909"/>
    </source>
</evidence>
<accession>A0AA35TII7</accession>
<keyword evidence="2" id="KW-0808">Transferase</keyword>
<dbReference type="Pfam" id="PF05853">
    <property type="entry name" value="BKACE"/>
    <property type="match status" value="2"/>
</dbReference>
<gene>
    <name evidence="5" type="ORF">GBAR_LOCUS26316</name>
</gene>
<evidence type="ECO:0000313" key="5">
    <source>
        <dbReference type="EMBL" id="CAI8047601.1"/>
    </source>
</evidence>
<dbReference type="EMBL" id="CASHTH010003663">
    <property type="protein sequence ID" value="CAI8047601.1"/>
    <property type="molecule type" value="Genomic_DNA"/>
</dbReference>
<evidence type="ECO:0000256" key="1">
    <source>
        <dbReference type="ARBA" id="ARBA00001947"/>
    </source>
</evidence>
<dbReference type="GO" id="GO:0046872">
    <property type="term" value="F:metal ion binding"/>
    <property type="evidence" value="ECO:0007669"/>
    <property type="project" value="UniProtKB-KW"/>
</dbReference>
<dbReference type="PANTHER" id="PTHR37418">
    <property type="entry name" value="3-KETO-5-AMINOHEXANOATE CLEAVAGE ENZYME-RELATED"/>
    <property type="match status" value="1"/>
</dbReference>
<reference evidence="5" key="1">
    <citation type="submission" date="2023-03" db="EMBL/GenBank/DDBJ databases">
        <authorList>
            <person name="Steffen K."/>
            <person name="Cardenas P."/>
        </authorList>
    </citation>
    <scope>NUCLEOTIDE SEQUENCE</scope>
</reference>
<sequence>MGRKVIITCAVTGSADTVAKNPAVPVTPTEIAQSALDAAKAGAAIVHVHVRDPESGKASMELDHYRETAGRIRQSETDVVLNLTTGYGARLSPGVDDPFDYGPGTTFTSRHGESAHVGELRPEICSLDVATMNSGGVRDDSVMINSPPQLRYMADAMREWGVVPELEVFDVGHSLLPAGAHWAAFGISRDQLPVAGLSVLSGGHVRTGLEDNLYVERGTLAPSNAALVEQAVSLIRMLGAEPATPAEAREILCTRN</sequence>
<name>A0AA35TII7_GEOBA</name>
<evidence type="ECO:0000256" key="4">
    <source>
        <dbReference type="ARBA" id="ARBA00022833"/>
    </source>
</evidence>
<comment type="cofactor">
    <cofactor evidence="1">
        <name>Zn(2+)</name>
        <dbReference type="ChEBI" id="CHEBI:29105"/>
    </cofactor>
</comment>
<dbReference type="GO" id="GO:0043720">
    <property type="term" value="F:3-keto-5-aminohexanoate cleavage activity"/>
    <property type="evidence" value="ECO:0007669"/>
    <property type="project" value="InterPro"/>
</dbReference>
<evidence type="ECO:0000256" key="3">
    <source>
        <dbReference type="ARBA" id="ARBA00022723"/>
    </source>
</evidence>
<protein>
    <submittedName>
        <fullName evidence="5">3-keto-5-aminohexanoate cleavage enzyme</fullName>
    </submittedName>
</protein>
<dbReference type="InterPro" id="IPR013785">
    <property type="entry name" value="Aldolase_TIM"/>
</dbReference>
<keyword evidence="6" id="KW-1185">Reference proteome</keyword>
<organism evidence="5 6">
    <name type="scientific">Geodia barretti</name>
    <name type="common">Barrett's horny sponge</name>
    <dbReference type="NCBI Taxonomy" id="519541"/>
    <lineage>
        <taxon>Eukaryota</taxon>
        <taxon>Metazoa</taxon>
        <taxon>Porifera</taxon>
        <taxon>Demospongiae</taxon>
        <taxon>Heteroscleromorpha</taxon>
        <taxon>Tetractinellida</taxon>
        <taxon>Astrophorina</taxon>
        <taxon>Geodiidae</taxon>
        <taxon>Geodia</taxon>
    </lineage>
</organism>
<dbReference type="AlphaFoldDB" id="A0AA35TII7"/>
<comment type="caution">
    <text evidence="5">The sequence shown here is derived from an EMBL/GenBank/DDBJ whole genome shotgun (WGS) entry which is preliminary data.</text>
</comment>
<dbReference type="InterPro" id="IPR008567">
    <property type="entry name" value="BKACE"/>
</dbReference>
<proteinExistence type="predicted"/>
<dbReference type="Gene3D" id="3.20.20.70">
    <property type="entry name" value="Aldolase class I"/>
    <property type="match status" value="2"/>
</dbReference>
<dbReference type="PANTHER" id="PTHR37418:SF2">
    <property type="entry name" value="3-KETO-5-AMINOHEXANOATE CLEAVAGE ENZYME"/>
    <property type="match status" value="1"/>
</dbReference>
<keyword evidence="3" id="KW-0479">Metal-binding</keyword>
<keyword evidence="4" id="KW-0862">Zinc</keyword>